<accession>A0A074J0L4</accession>
<feature type="transmembrane region" description="Helical" evidence="1">
    <location>
        <begin position="112"/>
        <end position="139"/>
    </location>
</feature>
<dbReference type="EMBL" id="JJMT01000011">
    <property type="protein sequence ID" value="KEO45440.1"/>
    <property type="molecule type" value="Genomic_DNA"/>
</dbReference>
<keyword evidence="1" id="KW-0812">Transmembrane</keyword>
<dbReference type="Proteomes" id="UP000027855">
    <property type="component" value="Unassembled WGS sequence"/>
</dbReference>
<evidence type="ECO:0000313" key="3">
    <source>
        <dbReference type="Proteomes" id="UP000027855"/>
    </source>
</evidence>
<reference evidence="2 3" key="1">
    <citation type="submission" date="2014-04" db="EMBL/GenBank/DDBJ databases">
        <title>Variable characteristics of bacteriocin-producing Streptococcus salivarius strains isolated from Malaysian subjects.</title>
        <authorList>
            <person name="Philip K."/>
            <person name="Barbour A."/>
        </authorList>
    </citation>
    <scope>NUCLEOTIDE SEQUENCE [LARGE SCALE GENOMIC DNA]</scope>
    <source>
        <strain evidence="2 3">NU10</strain>
    </source>
</reference>
<gene>
    <name evidence="2" type="ORF">DL07_01855</name>
</gene>
<comment type="caution">
    <text evidence="2">The sequence shown here is derived from an EMBL/GenBank/DDBJ whole genome shotgun (WGS) entry which is preliminary data.</text>
</comment>
<feature type="transmembrane region" description="Helical" evidence="1">
    <location>
        <begin position="159"/>
        <end position="184"/>
    </location>
</feature>
<proteinExistence type="predicted"/>
<keyword evidence="1" id="KW-0472">Membrane</keyword>
<keyword evidence="1" id="KW-1133">Transmembrane helix</keyword>
<feature type="transmembrane region" description="Helical" evidence="1">
    <location>
        <begin position="238"/>
        <end position="256"/>
    </location>
</feature>
<protein>
    <submittedName>
        <fullName evidence="2">Membrane protein</fullName>
    </submittedName>
</protein>
<feature type="transmembrane region" description="Helical" evidence="1">
    <location>
        <begin position="71"/>
        <end position="91"/>
    </location>
</feature>
<feature type="transmembrane region" description="Helical" evidence="1">
    <location>
        <begin position="27"/>
        <end position="51"/>
    </location>
</feature>
<sequence>MAMMSSIKINNTLSELYKIFYSRSTRIVLPIVFIFQPLLSYISSKQILAVGLNATPETNSSLVEPIPPIEYIGFEAILLGLFAMIILGAILGSMEYKNSSLRTSLLLCSNKAVFFVIKFFVTSVFIFVVSFVSIYLSIASAQFGLEREGLSPLILSNNVWYFILLGSLSWSLLAVLSYSIAFYFKSSLGSLLFLLPQVYNLGSFLADRIQLAKYLPVSLGQDLIATSPLKITTPGRSVLFLSTWVLVISSFAYYKFLKEDVGNVR</sequence>
<name>A0A074J0L4_STRSL</name>
<organism evidence="2 3">
    <name type="scientific">Streptococcus salivarius</name>
    <dbReference type="NCBI Taxonomy" id="1304"/>
    <lineage>
        <taxon>Bacteria</taxon>
        <taxon>Bacillati</taxon>
        <taxon>Bacillota</taxon>
        <taxon>Bacilli</taxon>
        <taxon>Lactobacillales</taxon>
        <taxon>Streptococcaceae</taxon>
        <taxon>Streptococcus</taxon>
    </lineage>
</organism>
<dbReference type="AlphaFoldDB" id="A0A074J0L4"/>
<evidence type="ECO:0000313" key="2">
    <source>
        <dbReference type="EMBL" id="KEO45440.1"/>
    </source>
</evidence>
<evidence type="ECO:0000256" key="1">
    <source>
        <dbReference type="SAM" id="Phobius"/>
    </source>
</evidence>